<dbReference type="SUPFAM" id="SSF88723">
    <property type="entry name" value="PIN domain-like"/>
    <property type="match status" value="1"/>
</dbReference>
<proteinExistence type="predicted"/>
<reference evidence="2 3" key="1">
    <citation type="submission" date="2024-05" db="EMBL/GenBank/DDBJ databases">
        <authorList>
            <person name="Liu Q."/>
            <person name="Xin Y.-H."/>
        </authorList>
    </citation>
    <scope>NUCLEOTIDE SEQUENCE [LARGE SCALE GENOMIC DNA]</scope>
    <source>
        <strain evidence="2 3">CGMCC 1.10181</strain>
    </source>
</reference>
<organism evidence="2 3">
    <name type="scientific">Sphingomonas oligophenolica</name>
    <dbReference type="NCBI Taxonomy" id="301154"/>
    <lineage>
        <taxon>Bacteria</taxon>
        <taxon>Pseudomonadati</taxon>
        <taxon>Pseudomonadota</taxon>
        <taxon>Alphaproteobacteria</taxon>
        <taxon>Sphingomonadales</taxon>
        <taxon>Sphingomonadaceae</taxon>
        <taxon>Sphingomonas</taxon>
    </lineage>
</organism>
<sequence length="123" mass="12695">MLDASALLALMLGEAGADAVHAILPNARISAVNLSEVVAKLQERAVPESVIADSLAELDLDVVAFDQPQAMRAGLLRQATRAAGLSLGDRACLASAAMAGATAMTTDRVWGDLDLDIAIKVAR</sequence>
<evidence type="ECO:0000259" key="1">
    <source>
        <dbReference type="Pfam" id="PF01850"/>
    </source>
</evidence>
<name>A0ABU9Y0T7_9SPHN</name>
<dbReference type="CDD" id="cd18682">
    <property type="entry name" value="PIN_VapC-like"/>
    <property type="match status" value="1"/>
</dbReference>
<dbReference type="InterPro" id="IPR029060">
    <property type="entry name" value="PIN-like_dom_sf"/>
</dbReference>
<gene>
    <name evidence="2" type="ORF">ABC974_07280</name>
</gene>
<dbReference type="EMBL" id="JBDIME010000004">
    <property type="protein sequence ID" value="MEN2789420.1"/>
    <property type="molecule type" value="Genomic_DNA"/>
</dbReference>
<protein>
    <submittedName>
        <fullName evidence="2">Type II toxin-antitoxin system VapC family toxin</fullName>
    </submittedName>
</protein>
<evidence type="ECO:0000313" key="2">
    <source>
        <dbReference type="EMBL" id="MEN2789420.1"/>
    </source>
</evidence>
<feature type="domain" description="PIN" evidence="1">
    <location>
        <begin position="1"/>
        <end position="111"/>
    </location>
</feature>
<dbReference type="Pfam" id="PF01850">
    <property type="entry name" value="PIN"/>
    <property type="match status" value="1"/>
</dbReference>
<comment type="caution">
    <text evidence="2">The sequence shown here is derived from an EMBL/GenBank/DDBJ whole genome shotgun (WGS) entry which is preliminary data.</text>
</comment>
<evidence type="ECO:0000313" key="3">
    <source>
        <dbReference type="Proteomes" id="UP001419910"/>
    </source>
</evidence>
<dbReference type="Proteomes" id="UP001419910">
    <property type="component" value="Unassembled WGS sequence"/>
</dbReference>
<accession>A0ABU9Y0T7</accession>
<dbReference type="Gene3D" id="3.40.50.1010">
    <property type="entry name" value="5'-nuclease"/>
    <property type="match status" value="1"/>
</dbReference>
<dbReference type="RefSeq" id="WP_343887280.1">
    <property type="nucleotide sequence ID" value="NZ_BAAAEH010000002.1"/>
</dbReference>
<dbReference type="InterPro" id="IPR002716">
    <property type="entry name" value="PIN_dom"/>
</dbReference>
<keyword evidence="3" id="KW-1185">Reference proteome</keyword>